<dbReference type="RefSeq" id="WP_074906938.1">
    <property type="nucleotide sequence ID" value="NZ_FOUB01000079.1"/>
</dbReference>
<keyword evidence="2" id="KW-1185">Reference proteome</keyword>
<gene>
    <name evidence="1" type="ORF">SAMN05421863_10797</name>
</gene>
<evidence type="ECO:0000313" key="2">
    <source>
        <dbReference type="Proteomes" id="UP000183287"/>
    </source>
</evidence>
<dbReference type="EMBL" id="FOUB01000079">
    <property type="protein sequence ID" value="SFM98590.1"/>
    <property type="molecule type" value="Genomic_DNA"/>
</dbReference>
<evidence type="ECO:0000313" key="1">
    <source>
        <dbReference type="EMBL" id="SFM98590.1"/>
    </source>
</evidence>
<proteinExistence type="predicted"/>
<organism evidence="1 2">
    <name type="scientific">Nitrosomonas communis</name>
    <dbReference type="NCBI Taxonomy" id="44574"/>
    <lineage>
        <taxon>Bacteria</taxon>
        <taxon>Pseudomonadati</taxon>
        <taxon>Pseudomonadota</taxon>
        <taxon>Betaproteobacteria</taxon>
        <taxon>Nitrosomonadales</taxon>
        <taxon>Nitrosomonadaceae</taxon>
        <taxon>Nitrosomonas</taxon>
    </lineage>
</organism>
<dbReference type="AlphaFoldDB" id="A0A1I4VC02"/>
<sequence>MNKRLILTVAVYAGEDYNSHHLLEMIARTSKAQPQEAYEIWRKLLEGTSSDFPEEAIQTVLKNLLQSGADGKRNAEDIVSIYLKGGNERPFLWLHELRCGARNI</sequence>
<name>A0A1I4VC02_9PROT</name>
<accession>A0A1I4VC02</accession>
<protein>
    <submittedName>
        <fullName evidence="1">Uncharacterized protein</fullName>
    </submittedName>
</protein>
<dbReference type="Proteomes" id="UP000183287">
    <property type="component" value="Unassembled WGS sequence"/>
</dbReference>
<reference evidence="2" key="1">
    <citation type="submission" date="2016-10" db="EMBL/GenBank/DDBJ databases">
        <authorList>
            <person name="Varghese N."/>
            <person name="Submissions S."/>
        </authorList>
    </citation>
    <scope>NUCLEOTIDE SEQUENCE [LARGE SCALE GENOMIC DNA]</scope>
    <source>
        <strain evidence="2">Nm44</strain>
    </source>
</reference>